<dbReference type="InterPro" id="IPR043137">
    <property type="entry name" value="GGT_ssub_C"/>
</dbReference>
<evidence type="ECO:0000256" key="6">
    <source>
        <dbReference type="PIRSR" id="PIRSR600101-1"/>
    </source>
</evidence>
<dbReference type="InterPro" id="IPR043138">
    <property type="entry name" value="GGT_lsub"/>
</dbReference>
<evidence type="ECO:0000256" key="8">
    <source>
        <dbReference type="RuleBase" id="RU368068"/>
    </source>
</evidence>
<dbReference type="OrthoDB" id="1081007at2759"/>
<name>A0A9P8NZ83_9ASCO</name>
<evidence type="ECO:0000256" key="5">
    <source>
        <dbReference type="ARBA" id="ARBA00047417"/>
    </source>
</evidence>
<evidence type="ECO:0000256" key="7">
    <source>
        <dbReference type="PIRSR" id="PIRSR600101-2"/>
    </source>
</evidence>
<dbReference type="SUPFAM" id="SSF56235">
    <property type="entry name" value="N-terminal nucleophile aminohydrolases (Ntn hydrolases)"/>
    <property type="match status" value="1"/>
</dbReference>
<keyword evidence="8" id="KW-0378">Hydrolase</keyword>
<dbReference type="Gene3D" id="1.10.246.130">
    <property type="match status" value="1"/>
</dbReference>
<dbReference type="EC" id="3.4.19.13" evidence="8"/>
<keyword evidence="8" id="KW-0012">Acyltransferase</keyword>
<dbReference type="NCBIfam" id="TIGR00066">
    <property type="entry name" value="g_glut_trans"/>
    <property type="match status" value="1"/>
</dbReference>
<comment type="function">
    <text evidence="8">Cleaves the gamma-glutamyl peptide bond of glutathione and glutathione conjugates.</text>
</comment>
<dbReference type="InterPro" id="IPR000101">
    <property type="entry name" value="GGT_peptidase"/>
</dbReference>
<keyword evidence="9" id="KW-1133">Transmembrane helix</keyword>
<comment type="catalytic activity">
    <reaction evidence="2 8">
        <text>glutathione + H2O = L-cysteinylglycine + L-glutamate</text>
        <dbReference type="Rhea" id="RHEA:28807"/>
        <dbReference type="ChEBI" id="CHEBI:15377"/>
        <dbReference type="ChEBI" id="CHEBI:29985"/>
        <dbReference type="ChEBI" id="CHEBI:57925"/>
        <dbReference type="ChEBI" id="CHEBI:61694"/>
        <dbReference type="EC" id="3.4.19.13"/>
    </reaction>
</comment>
<accession>A0A9P8NZ83</accession>
<reference evidence="10" key="2">
    <citation type="submission" date="2021-01" db="EMBL/GenBank/DDBJ databases">
        <authorList>
            <person name="Schikora-Tamarit M.A."/>
        </authorList>
    </citation>
    <scope>NUCLEOTIDE SEQUENCE</scope>
    <source>
        <strain evidence="10">CBS6075</strain>
    </source>
</reference>
<keyword evidence="9" id="KW-0812">Transmembrane</keyword>
<protein>
    <recommendedName>
        <fullName evidence="8">Glutathione hydrolase</fullName>
        <ecNumber evidence="8">2.3.2.2</ecNumber>
        <ecNumber evidence="8">3.4.19.13</ecNumber>
    </recommendedName>
    <alternativeName>
        <fullName evidence="8">Gamma-glutamyltransferase</fullName>
    </alternativeName>
    <alternativeName>
        <fullName evidence="8">Gamma-glutamyltranspeptidase</fullName>
    </alternativeName>
</protein>
<feature type="binding site" evidence="7">
    <location>
        <position position="479"/>
    </location>
    <ligand>
        <name>L-glutamate</name>
        <dbReference type="ChEBI" id="CHEBI:29985"/>
    </ligand>
</feature>
<dbReference type="PANTHER" id="PTHR11686">
    <property type="entry name" value="GAMMA GLUTAMYL TRANSPEPTIDASE"/>
    <property type="match status" value="1"/>
</dbReference>
<dbReference type="Pfam" id="PF01019">
    <property type="entry name" value="G_glu_transpept"/>
    <property type="match status" value="1"/>
</dbReference>
<comment type="catalytic activity">
    <reaction evidence="5 8">
        <text>an N-terminal (5-L-glutamyl)-[peptide] + an alpha-amino acid = 5-L-glutamyl amino acid + an N-terminal L-alpha-aminoacyl-[peptide]</text>
        <dbReference type="Rhea" id="RHEA:23904"/>
        <dbReference type="Rhea" id="RHEA-COMP:9780"/>
        <dbReference type="Rhea" id="RHEA-COMP:9795"/>
        <dbReference type="ChEBI" id="CHEBI:77644"/>
        <dbReference type="ChEBI" id="CHEBI:78597"/>
        <dbReference type="ChEBI" id="CHEBI:78599"/>
        <dbReference type="ChEBI" id="CHEBI:78608"/>
        <dbReference type="EC" id="2.3.2.2"/>
    </reaction>
</comment>
<dbReference type="InterPro" id="IPR029055">
    <property type="entry name" value="Ntn_hydrolases_N"/>
</dbReference>
<dbReference type="EMBL" id="JAEUBE010000414">
    <property type="protein sequence ID" value="KAH3661932.1"/>
    <property type="molecule type" value="Genomic_DNA"/>
</dbReference>
<feature type="transmembrane region" description="Helical" evidence="9">
    <location>
        <begin position="29"/>
        <end position="47"/>
    </location>
</feature>
<comment type="similarity">
    <text evidence="4">Belongs to the gamma-glutamyltransferase family.</text>
</comment>
<reference evidence="10" key="1">
    <citation type="journal article" date="2021" name="Open Biol.">
        <title>Shared evolutionary footprints suggest mitochondrial oxidative damage underlies multiple complex I losses in fungi.</title>
        <authorList>
            <person name="Schikora-Tamarit M.A."/>
            <person name="Marcet-Houben M."/>
            <person name="Nosek J."/>
            <person name="Gabaldon T."/>
        </authorList>
    </citation>
    <scope>NUCLEOTIDE SEQUENCE</scope>
    <source>
        <strain evidence="10">CBS6075</strain>
    </source>
</reference>
<feature type="binding site" evidence="7">
    <location>
        <position position="531"/>
    </location>
    <ligand>
        <name>L-glutamate</name>
        <dbReference type="ChEBI" id="CHEBI:29985"/>
    </ligand>
</feature>
<comment type="pathway">
    <text evidence="3 8">Sulfur metabolism; glutathione metabolism.</text>
</comment>
<dbReference type="Proteomes" id="UP000769157">
    <property type="component" value="Unassembled WGS sequence"/>
</dbReference>
<dbReference type="FunFam" id="3.60.20.40:FF:000001">
    <property type="entry name" value="Gamma-glutamyltranspeptidase 1"/>
    <property type="match status" value="1"/>
</dbReference>
<organism evidence="10 11">
    <name type="scientific">Ogataea philodendri</name>
    <dbReference type="NCBI Taxonomy" id="1378263"/>
    <lineage>
        <taxon>Eukaryota</taxon>
        <taxon>Fungi</taxon>
        <taxon>Dikarya</taxon>
        <taxon>Ascomycota</taxon>
        <taxon>Saccharomycotina</taxon>
        <taxon>Pichiomycetes</taxon>
        <taxon>Pichiales</taxon>
        <taxon>Pichiaceae</taxon>
        <taxon>Ogataea</taxon>
    </lineage>
</organism>
<dbReference type="GO" id="GO:0006751">
    <property type="term" value="P:glutathione catabolic process"/>
    <property type="evidence" value="ECO:0007669"/>
    <property type="project" value="UniProtKB-UniRule"/>
</dbReference>
<dbReference type="AlphaFoldDB" id="A0A9P8NZ83"/>
<evidence type="ECO:0000256" key="1">
    <source>
        <dbReference type="ARBA" id="ARBA00001049"/>
    </source>
</evidence>
<feature type="binding site" evidence="7">
    <location>
        <begin position="455"/>
        <end position="457"/>
    </location>
    <ligand>
        <name>L-glutamate</name>
        <dbReference type="ChEBI" id="CHEBI:29985"/>
    </ligand>
</feature>
<gene>
    <name evidence="10" type="ORF">OGAPHI_006111</name>
</gene>
<dbReference type="PANTHER" id="PTHR11686:SF9">
    <property type="entry name" value="RE13973P"/>
    <property type="match status" value="1"/>
</dbReference>
<dbReference type="GO" id="GO:0005886">
    <property type="term" value="C:plasma membrane"/>
    <property type="evidence" value="ECO:0007669"/>
    <property type="project" value="TreeGrafter"/>
</dbReference>
<dbReference type="GO" id="GO:0103068">
    <property type="term" value="F:leukotriene C4 gamma-glutamyl transferase activity"/>
    <property type="evidence" value="ECO:0007669"/>
    <property type="project" value="UniProtKB-EC"/>
</dbReference>
<evidence type="ECO:0000256" key="9">
    <source>
        <dbReference type="SAM" id="Phobius"/>
    </source>
</evidence>
<dbReference type="PRINTS" id="PR01210">
    <property type="entry name" value="GGTRANSPTASE"/>
</dbReference>
<evidence type="ECO:0000313" key="11">
    <source>
        <dbReference type="Proteomes" id="UP000769157"/>
    </source>
</evidence>
<keyword evidence="9" id="KW-0472">Membrane</keyword>
<dbReference type="RefSeq" id="XP_046059036.1">
    <property type="nucleotide sequence ID" value="XM_046207366.1"/>
</dbReference>
<dbReference type="GO" id="GO:0036374">
    <property type="term" value="F:glutathione hydrolase activity"/>
    <property type="evidence" value="ECO:0007669"/>
    <property type="project" value="UniProtKB-UniRule"/>
</dbReference>
<feature type="active site" description="Nucleophile" evidence="6">
    <location>
        <position position="437"/>
    </location>
</feature>
<evidence type="ECO:0000313" key="10">
    <source>
        <dbReference type="EMBL" id="KAH3661932.1"/>
    </source>
</evidence>
<comment type="catalytic activity">
    <reaction evidence="1 8">
        <text>an S-substituted glutathione + H2O = an S-substituted L-cysteinylglycine + L-glutamate</text>
        <dbReference type="Rhea" id="RHEA:59468"/>
        <dbReference type="ChEBI" id="CHEBI:15377"/>
        <dbReference type="ChEBI" id="CHEBI:29985"/>
        <dbReference type="ChEBI" id="CHEBI:90779"/>
        <dbReference type="ChEBI" id="CHEBI:143103"/>
        <dbReference type="EC" id="3.4.19.13"/>
    </reaction>
</comment>
<proteinExistence type="inferred from homology"/>
<dbReference type="Gene3D" id="3.60.20.40">
    <property type="match status" value="1"/>
</dbReference>
<dbReference type="GeneID" id="70238075"/>
<dbReference type="EC" id="2.3.2.2" evidence="8"/>
<keyword evidence="8" id="KW-0808">Transferase</keyword>
<evidence type="ECO:0000256" key="2">
    <source>
        <dbReference type="ARBA" id="ARBA00001089"/>
    </source>
</evidence>
<keyword evidence="11" id="KW-1185">Reference proteome</keyword>
<evidence type="ECO:0000256" key="3">
    <source>
        <dbReference type="ARBA" id="ARBA00005115"/>
    </source>
</evidence>
<sequence length="626" mass="68063">MNNPTEQEPLLRPTANNAKFSGGIRKRALNLHVGLALGVLFIIYLAWPSKEQPPHFPKMPAHIPFIGGPTWTPQENQTAWGVHGAVASDLEMCSQLGVEILKKGGFAADAAVTTCLCIGATNTMYSSGIGGGAFITSSRAGHGVPISIDAREMAPAGAHKDMYNGNEQASQFGGLAVGIPGELKGLYELHKLHGSGAVGWDDLIMPVVEVLESGWEVSELLGMAISIYGPYFHKHKNDWPFLFDHGRLLKKGDIMKRPALAKTLRLVAQNGSAAIFYDPDGPIAPHLARKAQQMGGVLTPEDFPKYEAVVEPALVMHNFSDRNLDIYTSSGASSGLALISGLKIINGFEPSPGKDFSKTETHRLVETMKWLASVRSHLGDVGVHNKNETAHQSRNDRYAHLVSDEWCSATTAKISDNETFPWTFYEPAYQPNEPQGTSHLSVLDEHQNAVSLTTTVNLLFGSLVHDPVTGIILNDEMDDFSIPTTKNVFGLQPSVYNYAEPYKRPLSSTAPTIVVDRETGKVDLVIGAAGGSRITTAVLQALVRTYSYGMGLLETVAYPRLHHQLLPETLFIEEPVSQEFVHAMEELGHSVELISHQTAMNGIGVHDGKIAAQSDYWRKLGRGACY</sequence>
<feature type="binding site" evidence="7">
    <location>
        <position position="151"/>
    </location>
    <ligand>
        <name>L-glutamate</name>
        <dbReference type="ChEBI" id="CHEBI:29985"/>
    </ligand>
</feature>
<feature type="binding site" evidence="7">
    <location>
        <begin position="507"/>
        <end position="508"/>
    </location>
    <ligand>
        <name>L-glutamate</name>
        <dbReference type="ChEBI" id="CHEBI:29985"/>
    </ligand>
</feature>
<evidence type="ECO:0000256" key="4">
    <source>
        <dbReference type="ARBA" id="ARBA00009381"/>
    </source>
</evidence>
<dbReference type="GO" id="GO:0000324">
    <property type="term" value="C:fungal-type vacuole"/>
    <property type="evidence" value="ECO:0007669"/>
    <property type="project" value="TreeGrafter"/>
</dbReference>
<comment type="caution">
    <text evidence="10">The sequence shown here is derived from an EMBL/GenBank/DDBJ whole genome shotgun (WGS) entry which is preliminary data.</text>
</comment>